<keyword evidence="2" id="KW-0418">Kinase</keyword>
<dbReference type="InterPro" id="IPR011006">
    <property type="entry name" value="CheY-like_superfamily"/>
</dbReference>
<evidence type="ECO:0000256" key="3">
    <source>
        <dbReference type="ARBA" id="ARBA00023015"/>
    </source>
</evidence>
<sequence>MTGARDRQVDNSLAAQFAQLTATLLAAPSVKDVLQRVLDATTVMVPAADVASFTLLDPDGGFHTPAQTQDLATDLDVLQYRFREGPCVAAAVPDGPAVAICPDLAHEPRWPRWAPAAIGLGIRSVIATALLPGAPSGSSVGALNVFSKTAGGLGDADRDVLLLLATHASLALATTDAVTRAELQAAHLRRAIESRDVIGQAKGIIMARRGVSAETAFDVLRRTSQDLNVKLADVASTLATRHTEIDLPTR</sequence>
<reference evidence="6 7" key="1">
    <citation type="submission" date="2024-09" db="EMBL/GenBank/DDBJ databases">
        <authorList>
            <person name="Sun Q."/>
            <person name="Mori K."/>
        </authorList>
    </citation>
    <scope>NUCLEOTIDE SEQUENCE [LARGE SCALE GENOMIC DNA]</scope>
    <source>
        <strain evidence="6 7">JCM 13852</strain>
    </source>
</reference>
<evidence type="ECO:0000256" key="4">
    <source>
        <dbReference type="ARBA" id="ARBA00023163"/>
    </source>
</evidence>
<dbReference type="Gene3D" id="3.30.450.40">
    <property type="match status" value="1"/>
</dbReference>
<feature type="domain" description="ANTAR" evidence="5">
    <location>
        <begin position="178"/>
        <end position="239"/>
    </location>
</feature>
<dbReference type="SUPFAM" id="SSF52172">
    <property type="entry name" value="CheY-like"/>
    <property type="match status" value="1"/>
</dbReference>
<dbReference type="InterPro" id="IPR029016">
    <property type="entry name" value="GAF-like_dom_sf"/>
</dbReference>
<evidence type="ECO:0000256" key="1">
    <source>
        <dbReference type="ARBA" id="ARBA00022679"/>
    </source>
</evidence>
<keyword evidence="3" id="KW-0805">Transcription regulation</keyword>
<evidence type="ECO:0000256" key="2">
    <source>
        <dbReference type="ARBA" id="ARBA00022777"/>
    </source>
</evidence>
<dbReference type="Pfam" id="PF03861">
    <property type="entry name" value="ANTAR"/>
    <property type="match status" value="1"/>
</dbReference>
<keyword evidence="1" id="KW-0808">Transferase</keyword>
<dbReference type="InterPro" id="IPR003018">
    <property type="entry name" value="GAF"/>
</dbReference>
<dbReference type="Proteomes" id="UP001589535">
    <property type="component" value="Unassembled WGS sequence"/>
</dbReference>
<dbReference type="SMART" id="SM01012">
    <property type="entry name" value="ANTAR"/>
    <property type="match status" value="1"/>
</dbReference>
<dbReference type="InterPro" id="IPR036388">
    <property type="entry name" value="WH-like_DNA-bd_sf"/>
</dbReference>
<dbReference type="PIRSF" id="PIRSF036625">
    <property type="entry name" value="GAF_ANTAR"/>
    <property type="match status" value="1"/>
</dbReference>
<organism evidence="6 7">
    <name type="scientific">Amycolatopsis plumensis</name>
    <dbReference type="NCBI Taxonomy" id="236508"/>
    <lineage>
        <taxon>Bacteria</taxon>
        <taxon>Bacillati</taxon>
        <taxon>Actinomycetota</taxon>
        <taxon>Actinomycetes</taxon>
        <taxon>Pseudonocardiales</taxon>
        <taxon>Pseudonocardiaceae</taxon>
        <taxon>Amycolatopsis</taxon>
    </lineage>
</organism>
<gene>
    <name evidence="6" type="ORF">ACFFTO_43655</name>
</gene>
<dbReference type="RefSeq" id="WP_378207605.1">
    <property type="nucleotide sequence ID" value="NZ_JBHMBK010000070.1"/>
</dbReference>
<proteinExistence type="predicted"/>
<evidence type="ECO:0000313" key="6">
    <source>
        <dbReference type="EMBL" id="MFB9691111.1"/>
    </source>
</evidence>
<dbReference type="InterPro" id="IPR005561">
    <property type="entry name" value="ANTAR"/>
</dbReference>
<comment type="caution">
    <text evidence="6">The sequence shown here is derived from an EMBL/GenBank/DDBJ whole genome shotgun (WGS) entry which is preliminary data.</text>
</comment>
<dbReference type="SMART" id="SM00065">
    <property type="entry name" value="GAF"/>
    <property type="match status" value="1"/>
</dbReference>
<keyword evidence="7" id="KW-1185">Reference proteome</keyword>
<dbReference type="PROSITE" id="PS50921">
    <property type="entry name" value="ANTAR"/>
    <property type="match status" value="1"/>
</dbReference>
<dbReference type="Gene3D" id="1.10.10.10">
    <property type="entry name" value="Winged helix-like DNA-binding domain superfamily/Winged helix DNA-binding domain"/>
    <property type="match status" value="1"/>
</dbReference>
<dbReference type="InterPro" id="IPR012074">
    <property type="entry name" value="GAF_ANTAR"/>
</dbReference>
<evidence type="ECO:0000259" key="5">
    <source>
        <dbReference type="PROSITE" id="PS50921"/>
    </source>
</evidence>
<accession>A0ABV5UL31</accession>
<keyword evidence="4" id="KW-0804">Transcription</keyword>
<name>A0ABV5UL31_9PSEU</name>
<dbReference type="EMBL" id="JBHMBK010000070">
    <property type="protein sequence ID" value="MFB9691111.1"/>
    <property type="molecule type" value="Genomic_DNA"/>
</dbReference>
<dbReference type="Pfam" id="PF13185">
    <property type="entry name" value="GAF_2"/>
    <property type="match status" value="1"/>
</dbReference>
<dbReference type="SUPFAM" id="SSF55781">
    <property type="entry name" value="GAF domain-like"/>
    <property type="match status" value="1"/>
</dbReference>
<evidence type="ECO:0000313" key="7">
    <source>
        <dbReference type="Proteomes" id="UP001589535"/>
    </source>
</evidence>
<protein>
    <submittedName>
        <fullName evidence="6">GAF and ANTAR domain-containing protein</fullName>
    </submittedName>
</protein>